<dbReference type="STRING" id="36856.ATB98_19175"/>
<proteinExistence type="predicted"/>
<organism evidence="2 3">
    <name type="scientific">Sinorhizobium saheli</name>
    <dbReference type="NCBI Taxonomy" id="36856"/>
    <lineage>
        <taxon>Bacteria</taxon>
        <taxon>Pseudomonadati</taxon>
        <taxon>Pseudomonadota</taxon>
        <taxon>Alphaproteobacteria</taxon>
        <taxon>Hyphomicrobiales</taxon>
        <taxon>Rhizobiaceae</taxon>
        <taxon>Sinorhizobium/Ensifer group</taxon>
        <taxon>Sinorhizobium</taxon>
    </lineage>
</organism>
<dbReference type="GO" id="GO:0090313">
    <property type="term" value="P:regulation of protein targeting to membrane"/>
    <property type="evidence" value="ECO:0007669"/>
    <property type="project" value="TreeGrafter"/>
</dbReference>
<comment type="caution">
    <text evidence="2">The sequence shown here is derived from an EMBL/GenBank/DDBJ whole genome shotgun (WGS) entry which is preliminary data.</text>
</comment>
<protein>
    <submittedName>
        <fullName evidence="2">Cell envelope biogenesis protein AsmA</fullName>
    </submittedName>
</protein>
<name>A0A178YCD1_SINSA</name>
<dbReference type="AlphaFoldDB" id="A0A178YCD1"/>
<dbReference type="PANTHER" id="PTHR30441:SF4">
    <property type="entry name" value="PROTEIN ASMA"/>
    <property type="match status" value="1"/>
</dbReference>
<accession>A0A178YCD1</accession>
<dbReference type="OrthoDB" id="225437at2"/>
<evidence type="ECO:0000256" key="1">
    <source>
        <dbReference type="SAM" id="Phobius"/>
    </source>
</evidence>
<evidence type="ECO:0000313" key="2">
    <source>
        <dbReference type="EMBL" id="OAP44962.1"/>
    </source>
</evidence>
<dbReference type="Proteomes" id="UP000078507">
    <property type="component" value="Unassembled WGS sequence"/>
</dbReference>
<dbReference type="RefSeq" id="WP_066875288.1">
    <property type="nucleotide sequence ID" value="NZ_LNQB01000073.1"/>
</dbReference>
<dbReference type="InterPro" id="IPR052894">
    <property type="entry name" value="AsmA-related"/>
</dbReference>
<dbReference type="PANTHER" id="PTHR30441">
    <property type="entry name" value="DUF748 DOMAIN-CONTAINING PROTEIN"/>
    <property type="match status" value="1"/>
</dbReference>
<keyword evidence="1" id="KW-0812">Transmembrane</keyword>
<keyword evidence="1" id="KW-1133">Transmembrane helix</keyword>
<keyword evidence="1" id="KW-0472">Membrane</keyword>
<dbReference type="GO" id="GO:0005886">
    <property type="term" value="C:plasma membrane"/>
    <property type="evidence" value="ECO:0007669"/>
    <property type="project" value="TreeGrafter"/>
</dbReference>
<gene>
    <name evidence="2" type="ORF">ATB98_19175</name>
</gene>
<reference evidence="2 3" key="1">
    <citation type="submission" date="2015-11" db="EMBL/GenBank/DDBJ databases">
        <title>Ensifer anhuiense sp. nov., an effective nitrogen fixation bacterium with Glycine soja.</title>
        <authorList>
            <person name="Yan H."/>
            <person name="Chen W."/>
        </authorList>
    </citation>
    <scope>NUCLEOTIDE SEQUENCE [LARGE SCALE GENOMIC DNA]</scope>
    <source>
        <strain evidence="2 3">LMG 7837</strain>
    </source>
</reference>
<sequence>MTRHILQTLRGSRLWSRLQRRHLVWSAAAGIALAIAYNAALPLIFSTTDARMTMERMLDAWSGGKSRIGGEPEIRFWPEPLLTLPAVTIVSNGPNARPLAEIGRITATFSLLSALRGEQAFDEITLIDPVVTIERGAEGALNWQKPHWLASPEGATPEAEPAIGDIAIENGRLRVLDHGTGNGVDVPGMAGTVKWPAFAGRLSAQFSTTIGGEELAWAFVCDEPLTLFAGHIAPLKTSLTSAPLIFSFEGTGKLSTQPFASGHLQMSASSLAALVAWYRGTSETTLPAGEFSIDTRLTTGDETLKLDDLQLTLGGAAATGVLDVGLPAGEAPQIDGTLAFDRIDLNGLPALALEPSEHDDRLIRMARSLAGGWRADIRLSSQEVLVGPLHLTDVAAGVMIDGSRASLDIGDSTYANGTLSGRAVLSEKGLERGGKLQLSLKNADFAAVLESFGLKGPVPTGNGSLNIDIATGRPFWETGITDVFGELTYSLTHGSVADFDVHAFTDLVRKGEFFSLSEASDGAFDFRTADIEASFGNGTARLDRADFLGASGTISVTGVIPYRSGSLALAGTLGTPDAAAEPLQFFVGGSWPNAVISPLSVLVGPK</sequence>
<dbReference type="EMBL" id="LNQB01000073">
    <property type="protein sequence ID" value="OAP44962.1"/>
    <property type="molecule type" value="Genomic_DNA"/>
</dbReference>
<evidence type="ECO:0000313" key="3">
    <source>
        <dbReference type="Proteomes" id="UP000078507"/>
    </source>
</evidence>
<feature type="transmembrane region" description="Helical" evidence="1">
    <location>
        <begin position="23"/>
        <end position="45"/>
    </location>
</feature>
<keyword evidence="3" id="KW-1185">Reference proteome</keyword>